<gene>
    <name evidence="1" type="ORF">SAMN05518684_1283</name>
</gene>
<evidence type="ECO:0000313" key="1">
    <source>
        <dbReference type="EMBL" id="SES42023.1"/>
    </source>
</evidence>
<organism evidence="1 2">
    <name type="scientific">Salipaludibacillus aurantiacus</name>
    <dbReference type="NCBI Taxonomy" id="1601833"/>
    <lineage>
        <taxon>Bacteria</taxon>
        <taxon>Bacillati</taxon>
        <taxon>Bacillota</taxon>
        <taxon>Bacilli</taxon>
        <taxon>Bacillales</taxon>
        <taxon>Bacillaceae</taxon>
    </lineage>
</organism>
<accession>A0A1H9X8P8</accession>
<reference evidence="2" key="1">
    <citation type="submission" date="2016-10" db="EMBL/GenBank/DDBJ databases">
        <authorList>
            <person name="Varghese N."/>
            <person name="Submissions S."/>
        </authorList>
    </citation>
    <scope>NUCLEOTIDE SEQUENCE [LARGE SCALE GENOMIC DNA]</scope>
    <source>
        <strain evidence="2">S9</strain>
    </source>
</reference>
<dbReference type="AlphaFoldDB" id="A0A1H9X8P8"/>
<proteinExistence type="predicted"/>
<evidence type="ECO:0008006" key="3">
    <source>
        <dbReference type="Google" id="ProtNLM"/>
    </source>
</evidence>
<dbReference type="Proteomes" id="UP000198571">
    <property type="component" value="Unassembled WGS sequence"/>
</dbReference>
<name>A0A1H9X8P8_9BACI</name>
<dbReference type="InterPro" id="IPR019644">
    <property type="entry name" value="DUF2508"/>
</dbReference>
<dbReference type="RefSeq" id="WP_093056079.1">
    <property type="nucleotide sequence ID" value="NZ_FOGT01000028.1"/>
</dbReference>
<protein>
    <recommendedName>
        <fullName evidence="3">DUF2508 family protein</fullName>
    </recommendedName>
</protein>
<dbReference type="EMBL" id="FOGT01000028">
    <property type="protein sequence ID" value="SES42023.1"/>
    <property type="molecule type" value="Genomic_DNA"/>
</dbReference>
<sequence>MFKKAKKKRKLRLQKDQELIQALEQIKTKAEEYETYLKNSIDSEGYVNSRARLERAKYLFLLKEARVRKTTIY</sequence>
<dbReference type="STRING" id="1601833.SAMN05518684_1283"/>
<dbReference type="OrthoDB" id="2166610at2"/>
<dbReference type="Pfam" id="PF10704">
    <property type="entry name" value="DUF2508"/>
    <property type="match status" value="1"/>
</dbReference>
<keyword evidence="2" id="KW-1185">Reference proteome</keyword>
<evidence type="ECO:0000313" key="2">
    <source>
        <dbReference type="Proteomes" id="UP000198571"/>
    </source>
</evidence>